<dbReference type="EMBL" id="JBJJXI010000139">
    <property type="protein sequence ID" value="KAL3387125.1"/>
    <property type="molecule type" value="Genomic_DNA"/>
</dbReference>
<reference evidence="2 3" key="1">
    <citation type="journal article" date="2024" name="bioRxiv">
        <title>A reference genome for Trichogramma kaykai: A tiny desert-dwelling parasitoid wasp with competing sex-ratio distorters.</title>
        <authorList>
            <person name="Culotta J."/>
            <person name="Lindsey A.R."/>
        </authorList>
    </citation>
    <scope>NUCLEOTIDE SEQUENCE [LARGE SCALE GENOMIC DNA]</scope>
    <source>
        <strain evidence="2 3">KSX58</strain>
    </source>
</reference>
<evidence type="ECO:0000313" key="2">
    <source>
        <dbReference type="EMBL" id="KAL3387125.1"/>
    </source>
</evidence>
<proteinExistence type="predicted"/>
<sequence>MHDQYLSMQIHVVSVMKTYSRVSTDKAGAKDLGRAAGHQQQTSSSDRRRASAPTMCIDITNPVVGCGVIARCRKSQ</sequence>
<organism evidence="2 3">
    <name type="scientific">Trichogramma kaykai</name>
    <dbReference type="NCBI Taxonomy" id="54128"/>
    <lineage>
        <taxon>Eukaryota</taxon>
        <taxon>Metazoa</taxon>
        <taxon>Ecdysozoa</taxon>
        <taxon>Arthropoda</taxon>
        <taxon>Hexapoda</taxon>
        <taxon>Insecta</taxon>
        <taxon>Pterygota</taxon>
        <taxon>Neoptera</taxon>
        <taxon>Endopterygota</taxon>
        <taxon>Hymenoptera</taxon>
        <taxon>Apocrita</taxon>
        <taxon>Proctotrupomorpha</taxon>
        <taxon>Chalcidoidea</taxon>
        <taxon>Trichogrammatidae</taxon>
        <taxon>Trichogramma</taxon>
    </lineage>
</organism>
<feature type="region of interest" description="Disordered" evidence="1">
    <location>
        <begin position="27"/>
        <end position="53"/>
    </location>
</feature>
<gene>
    <name evidence="2" type="ORF">TKK_017449</name>
</gene>
<name>A0ABD2W249_9HYME</name>
<protein>
    <submittedName>
        <fullName evidence="2">Uncharacterized protein</fullName>
    </submittedName>
</protein>
<evidence type="ECO:0000256" key="1">
    <source>
        <dbReference type="SAM" id="MobiDB-lite"/>
    </source>
</evidence>
<dbReference type="AlphaFoldDB" id="A0ABD2W249"/>
<evidence type="ECO:0000313" key="3">
    <source>
        <dbReference type="Proteomes" id="UP001627154"/>
    </source>
</evidence>
<accession>A0ABD2W249</accession>
<comment type="caution">
    <text evidence="2">The sequence shown here is derived from an EMBL/GenBank/DDBJ whole genome shotgun (WGS) entry which is preliminary data.</text>
</comment>
<dbReference type="Proteomes" id="UP001627154">
    <property type="component" value="Unassembled WGS sequence"/>
</dbReference>
<keyword evidence="3" id="KW-1185">Reference proteome</keyword>